<dbReference type="OMA" id="IETEECP"/>
<dbReference type="Proteomes" id="UP000031036">
    <property type="component" value="Unassembled WGS sequence"/>
</dbReference>
<dbReference type="GO" id="GO:0006659">
    <property type="term" value="P:phosphatidylserine biosynthetic process"/>
    <property type="evidence" value="ECO:0007669"/>
    <property type="project" value="UniProtKB-UniRule"/>
</dbReference>
<dbReference type="OrthoDB" id="10265393at2759"/>
<evidence type="ECO:0000256" key="3">
    <source>
        <dbReference type="ARBA" id="ARBA00005189"/>
    </source>
</evidence>
<keyword evidence="7 12" id="KW-0256">Endoplasmic reticulum</keyword>
<keyword evidence="5 12" id="KW-0808">Transferase</keyword>
<keyword evidence="12" id="KW-0594">Phospholipid biosynthesis</keyword>
<gene>
    <name evidence="14" type="primary">ptdss1</name>
    <name evidence="14" type="ORF">Tcan_14862</name>
</gene>
<evidence type="ECO:0000256" key="9">
    <source>
        <dbReference type="ARBA" id="ARBA00023098"/>
    </source>
</evidence>
<comment type="function">
    <text evidence="12">Catalyzes a base-exchange reaction in which the polar head group of phosphatidylethanolamine (PE) is replaced by L-serine.</text>
</comment>
<evidence type="ECO:0000256" key="10">
    <source>
        <dbReference type="ARBA" id="ARBA00023136"/>
    </source>
</evidence>
<keyword evidence="11 12" id="KW-1208">Phospholipid metabolism</keyword>
<proteinExistence type="inferred from homology"/>
<reference evidence="14 15" key="1">
    <citation type="submission" date="2014-11" db="EMBL/GenBank/DDBJ databases">
        <title>Genetic blueprint of the zoonotic pathogen Toxocara canis.</title>
        <authorList>
            <person name="Zhu X.-Q."/>
            <person name="Korhonen P.K."/>
            <person name="Cai H."/>
            <person name="Young N.D."/>
            <person name="Nejsum P."/>
            <person name="von Samson-Himmelstjerna G."/>
            <person name="Boag P.R."/>
            <person name="Tan P."/>
            <person name="Li Q."/>
            <person name="Min J."/>
            <person name="Yang Y."/>
            <person name="Wang X."/>
            <person name="Fang X."/>
            <person name="Hall R.S."/>
            <person name="Hofmann A."/>
            <person name="Sternberg P.W."/>
            <person name="Jex A.R."/>
            <person name="Gasser R.B."/>
        </authorList>
    </citation>
    <scope>NUCLEOTIDE SEQUENCE [LARGE SCALE GENOMIC DNA]</scope>
    <source>
        <strain evidence="14">PN_DK_2014</strain>
    </source>
</reference>
<evidence type="ECO:0000256" key="12">
    <source>
        <dbReference type="RuleBase" id="RU368094"/>
    </source>
</evidence>
<evidence type="ECO:0000313" key="15">
    <source>
        <dbReference type="Proteomes" id="UP000031036"/>
    </source>
</evidence>
<feature type="transmembrane region" description="Helical" evidence="12">
    <location>
        <begin position="264"/>
        <end position="284"/>
    </location>
</feature>
<evidence type="ECO:0000256" key="11">
    <source>
        <dbReference type="ARBA" id="ARBA00023264"/>
    </source>
</evidence>
<evidence type="ECO:0000256" key="6">
    <source>
        <dbReference type="ARBA" id="ARBA00022692"/>
    </source>
</evidence>
<feature type="region of interest" description="Disordered" evidence="13">
    <location>
        <begin position="1"/>
        <end position="58"/>
    </location>
</feature>
<dbReference type="Pfam" id="PF03034">
    <property type="entry name" value="PSS"/>
    <property type="match status" value="2"/>
</dbReference>
<feature type="transmembrane region" description="Helical" evidence="12">
    <location>
        <begin position="290"/>
        <end position="313"/>
    </location>
</feature>
<keyword evidence="9 12" id="KW-0443">Lipid metabolism</keyword>
<feature type="transmembrane region" description="Helical" evidence="12">
    <location>
        <begin position="147"/>
        <end position="167"/>
    </location>
</feature>
<comment type="caution">
    <text evidence="12">Lacks conserved residue(s) required for the propagation of feature annotation.</text>
</comment>
<evidence type="ECO:0000256" key="8">
    <source>
        <dbReference type="ARBA" id="ARBA00022989"/>
    </source>
</evidence>
<dbReference type="GO" id="GO:0106245">
    <property type="term" value="F:L-serine-phosphatidylethanolamine phosphatidyltransferase activity"/>
    <property type="evidence" value="ECO:0007669"/>
    <property type="project" value="UniProtKB-UniRule"/>
</dbReference>
<comment type="subcellular location">
    <subcellularLocation>
        <location evidence="1 12">Endoplasmic reticulum membrane</location>
        <topology evidence="1 12">Multi-pass membrane protein</topology>
    </subcellularLocation>
</comment>
<evidence type="ECO:0000256" key="2">
    <source>
        <dbReference type="ARBA" id="ARBA00004916"/>
    </source>
</evidence>
<comment type="similarity">
    <text evidence="4 12">Belongs to the phosphatidyl serine synthase family.</text>
</comment>
<comment type="catalytic activity">
    <reaction evidence="12">
        <text>a 1,2-diacyl-sn-glycero-3-phosphoethanolamine + L-serine = a 1,2-diacyl-sn-glycero-3-phospho-L-serine + ethanolamine</text>
        <dbReference type="Rhea" id="RHEA:27606"/>
        <dbReference type="ChEBI" id="CHEBI:33384"/>
        <dbReference type="ChEBI" id="CHEBI:57262"/>
        <dbReference type="ChEBI" id="CHEBI:57603"/>
        <dbReference type="ChEBI" id="CHEBI:64612"/>
        <dbReference type="EC" id="2.7.8.29"/>
    </reaction>
</comment>
<evidence type="ECO:0000256" key="7">
    <source>
        <dbReference type="ARBA" id="ARBA00022824"/>
    </source>
</evidence>
<keyword evidence="12" id="KW-0444">Lipid biosynthesis</keyword>
<comment type="caution">
    <text evidence="14">The sequence shown here is derived from an EMBL/GenBank/DDBJ whole genome shotgun (WGS) entry which is preliminary data.</text>
</comment>
<feature type="transmembrane region" description="Helical" evidence="12">
    <location>
        <begin position="83"/>
        <end position="105"/>
    </location>
</feature>
<dbReference type="EMBL" id="JPKZ01001209">
    <property type="protein sequence ID" value="KHN83241.1"/>
    <property type="molecule type" value="Genomic_DNA"/>
</dbReference>
<evidence type="ECO:0000256" key="1">
    <source>
        <dbReference type="ARBA" id="ARBA00004477"/>
    </source>
</evidence>
<evidence type="ECO:0000256" key="13">
    <source>
        <dbReference type="SAM" id="MobiDB-lite"/>
    </source>
</evidence>
<dbReference type="PANTHER" id="PTHR15362">
    <property type="entry name" value="PHOSPHATIDYLINOSITOL SYNTHASE"/>
    <property type="match status" value="1"/>
</dbReference>
<dbReference type="InterPro" id="IPR004277">
    <property type="entry name" value="PSS"/>
</dbReference>
<dbReference type="AlphaFoldDB" id="A0A0B2VID3"/>
<comment type="pathway">
    <text evidence="2 12">Phospholipid metabolism; phosphatidylserine biosynthesis.</text>
</comment>
<evidence type="ECO:0000256" key="4">
    <source>
        <dbReference type="ARBA" id="ARBA00008671"/>
    </source>
</evidence>
<protein>
    <recommendedName>
        <fullName evidence="12">Phosphatidylserine synthase</fullName>
        <ecNumber evidence="12">2.7.8.29</ecNumber>
    </recommendedName>
    <alternativeName>
        <fullName evidence="12">Serine-exchange enzyme</fullName>
    </alternativeName>
</protein>
<sequence length="345" mass="40303">MKRKVTKESPKVRFSECDDDSSKVDISSGRSRSLTDDQSDEADESDLHTTSSHRIRRTSRTEAERMYYQMINERVVNDVTLEFFYKPHTVTALIAICAFLLAPAFTREDAHTDNNALTGLIATAVLFLVVSALAFPNGPFIRPHPVFWRLMFGFSVIYMMILQFALFQNFRDIKLVLKWLDPQGLSREKLEEKFALFQNFRDIKLVLKWLDPQGLSREKLEEKAYAVNCSDITLERLWSYMDIFAVGHFLGWAMKALLIRHSIICWYISIAWEITEVVFAHLLPNFQECWWDAIVLDVLVCNGLGIWFGTWVAHFFEMRQFHWESIKYITLSTYLRFFSALLMAN</sequence>
<feature type="compositionally biased region" description="Basic and acidic residues" evidence="13">
    <location>
        <begin position="1"/>
        <end position="23"/>
    </location>
</feature>
<dbReference type="PANTHER" id="PTHR15362:SF15">
    <property type="entry name" value="PHOSPHATIDYLSERINE SYNTHASE 1"/>
    <property type="match status" value="1"/>
</dbReference>
<organism evidence="14 15">
    <name type="scientific">Toxocara canis</name>
    <name type="common">Canine roundworm</name>
    <dbReference type="NCBI Taxonomy" id="6265"/>
    <lineage>
        <taxon>Eukaryota</taxon>
        <taxon>Metazoa</taxon>
        <taxon>Ecdysozoa</taxon>
        <taxon>Nematoda</taxon>
        <taxon>Chromadorea</taxon>
        <taxon>Rhabditida</taxon>
        <taxon>Spirurina</taxon>
        <taxon>Ascaridomorpha</taxon>
        <taxon>Ascaridoidea</taxon>
        <taxon>Toxocaridae</taxon>
        <taxon>Toxocara</taxon>
    </lineage>
</organism>
<keyword evidence="8 12" id="KW-1133">Transmembrane helix</keyword>
<feature type="transmembrane region" description="Helical" evidence="12">
    <location>
        <begin position="117"/>
        <end position="135"/>
    </location>
</feature>
<dbReference type="UniPathway" id="UPA00948"/>
<dbReference type="GO" id="GO:0005789">
    <property type="term" value="C:endoplasmic reticulum membrane"/>
    <property type="evidence" value="ECO:0007669"/>
    <property type="project" value="UniProtKB-SubCell"/>
</dbReference>
<comment type="pathway">
    <text evidence="3">Lipid metabolism.</text>
</comment>
<keyword evidence="15" id="KW-1185">Reference proteome</keyword>
<evidence type="ECO:0000256" key="5">
    <source>
        <dbReference type="ARBA" id="ARBA00022679"/>
    </source>
</evidence>
<accession>A0A0B2VID3</accession>
<name>A0A0B2VID3_TOXCA</name>
<keyword evidence="6 12" id="KW-0812">Transmembrane</keyword>
<dbReference type="STRING" id="6265.A0A0B2VID3"/>
<keyword evidence="10 12" id="KW-0472">Membrane</keyword>
<evidence type="ECO:0000313" key="14">
    <source>
        <dbReference type="EMBL" id="KHN83241.1"/>
    </source>
</evidence>
<dbReference type="EC" id="2.7.8.29" evidence="12"/>